<dbReference type="AlphaFoldDB" id="A0AAD4GSW6"/>
<reference evidence="1" key="1">
    <citation type="journal article" date="2019" name="Beilstein J. Org. Chem.">
        <title>Nanangenines: drimane sesquiterpenoids as the dominant metabolite cohort of a novel Australian fungus, Aspergillus nanangensis.</title>
        <authorList>
            <person name="Lacey H.J."/>
            <person name="Gilchrist C.L.M."/>
            <person name="Crombie A."/>
            <person name="Kalaitzis J.A."/>
            <person name="Vuong D."/>
            <person name="Rutledge P.J."/>
            <person name="Turner P."/>
            <person name="Pitt J.I."/>
            <person name="Lacey E."/>
            <person name="Chooi Y.H."/>
            <person name="Piggott A.M."/>
        </authorList>
    </citation>
    <scope>NUCLEOTIDE SEQUENCE</scope>
    <source>
        <strain evidence="1">MST-FP2251</strain>
    </source>
</reference>
<dbReference type="EMBL" id="VCAU01000052">
    <property type="protein sequence ID" value="KAF9888087.1"/>
    <property type="molecule type" value="Genomic_DNA"/>
</dbReference>
<dbReference type="Pfam" id="PF20717">
    <property type="entry name" value="DUF6829"/>
    <property type="match status" value="1"/>
</dbReference>
<proteinExistence type="predicted"/>
<reference evidence="1" key="2">
    <citation type="submission" date="2020-02" db="EMBL/GenBank/DDBJ databases">
        <authorList>
            <person name="Gilchrist C.L.M."/>
            <person name="Chooi Y.-H."/>
        </authorList>
    </citation>
    <scope>NUCLEOTIDE SEQUENCE</scope>
    <source>
        <strain evidence="1">MST-FP2251</strain>
    </source>
</reference>
<accession>A0AAD4GSW6</accession>
<keyword evidence="2" id="KW-1185">Reference proteome</keyword>
<evidence type="ECO:0000313" key="2">
    <source>
        <dbReference type="Proteomes" id="UP001194746"/>
    </source>
</evidence>
<comment type="caution">
    <text evidence="1">The sequence shown here is derived from an EMBL/GenBank/DDBJ whole genome shotgun (WGS) entry which is preliminary data.</text>
</comment>
<sequence>MSLSLPACIETGAFARISDIDALHLFAATFTDELNHLKNASPTVESSKSPVSPEVVWTPSQIIYGEDFTEVNRTLVSMLAVKWLLADEYETFVHGQPAHNQLSRNSFDRLRRFVLAKTTSADDAYAILVALAIDDIGKDPHLTRSLEEEFAVHVQDHSEAVLYAAIAGSVSSLNSLPSEKQFAVLQNLEIGSRLNISQMVQAETAPASLTVLRNTASGNDSQEEGFDIKVIVTILDVAGAAGHRDPRGCVVMTESVFEPYMGTITLLDEFRKSSISTPRDCYHRILSLRADMLHRKGFDLLSPEQEEQRALLRLFCMGRVISEEKARLYQHALGGLDDKRRVDLVSGLNVDGIDDGVAILPYYAPGILAEALRNTLDQSDASVVRVLTAFMEFLARVFDGSKPQPGTPGGIIERDLSFALETVQSISYKEDPSILGRLELKWKKDEQHDTM</sequence>
<dbReference type="InterPro" id="IPR049232">
    <property type="entry name" value="DUF6829"/>
</dbReference>
<gene>
    <name evidence="1" type="ORF">FE257_009352</name>
</gene>
<name>A0AAD4GSW6_ASPNN</name>
<organism evidence="1 2">
    <name type="scientific">Aspergillus nanangensis</name>
    <dbReference type="NCBI Taxonomy" id="2582783"/>
    <lineage>
        <taxon>Eukaryota</taxon>
        <taxon>Fungi</taxon>
        <taxon>Dikarya</taxon>
        <taxon>Ascomycota</taxon>
        <taxon>Pezizomycotina</taxon>
        <taxon>Eurotiomycetes</taxon>
        <taxon>Eurotiomycetidae</taxon>
        <taxon>Eurotiales</taxon>
        <taxon>Aspergillaceae</taxon>
        <taxon>Aspergillus</taxon>
        <taxon>Aspergillus subgen. Circumdati</taxon>
    </lineage>
</organism>
<protein>
    <submittedName>
        <fullName evidence="1">Uncharacterized protein</fullName>
    </submittedName>
</protein>
<dbReference type="Proteomes" id="UP001194746">
    <property type="component" value="Unassembled WGS sequence"/>
</dbReference>
<evidence type="ECO:0000313" key="1">
    <source>
        <dbReference type="EMBL" id="KAF9888087.1"/>
    </source>
</evidence>